<dbReference type="Proteomes" id="UP000325313">
    <property type="component" value="Unassembled WGS sequence"/>
</dbReference>
<sequence>MWIFGLYSLILLVGSINCAFGWHHGNPCLASSGVSSSLREHCCGSKARWLVKKAGCGSVPPSVKRMA</sequence>
<evidence type="ECO:0000313" key="2">
    <source>
        <dbReference type="EMBL" id="KAA1136659.1"/>
    </source>
</evidence>
<organism evidence="2 3">
    <name type="scientific">Puccinia graminis f. sp. tritici</name>
    <dbReference type="NCBI Taxonomy" id="56615"/>
    <lineage>
        <taxon>Eukaryota</taxon>
        <taxon>Fungi</taxon>
        <taxon>Dikarya</taxon>
        <taxon>Basidiomycota</taxon>
        <taxon>Pucciniomycotina</taxon>
        <taxon>Pucciniomycetes</taxon>
        <taxon>Pucciniales</taxon>
        <taxon>Pucciniaceae</taxon>
        <taxon>Puccinia</taxon>
    </lineage>
</organism>
<name>A0A5B0SGR2_PUCGR</name>
<accession>A0A5B0SGR2</accession>
<evidence type="ECO:0000256" key="1">
    <source>
        <dbReference type="SAM" id="SignalP"/>
    </source>
</evidence>
<comment type="caution">
    <text evidence="2">The sequence shown here is derived from an EMBL/GenBank/DDBJ whole genome shotgun (WGS) entry which is preliminary data.</text>
</comment>
<dbReference type="AlphaFoldDB" id="A0A5B0SGR2"/>
<feature type="chain" id="PRO_5022717975" description="Secreted protein" evidence="1">
    <location>
        <begin position="22"/>
        <end position="67"/>
    </location>
</feature>
<evidence type="ECO:0008006" key="4">
    <source>
        <dbReference type="Google" id="ProtNLM"/>
    </source>
</evidence>
<reference evidence="2 3" key="1">
    <citation type="submission" date="2019-05" db="EMBL/GenBank/DDBJ databases">
        <title>Emergence of the Ug99 lineage of the wheat stem rust pathogen through somatic hybridization.</title>
        <authorList>
            <person name="Li F."/>
            <person name="Upadhyaya N.M."/>
            <person name="Sperschneider J."/>
            <person name="Matny O."/>
            <person name="Nguyen-Phuc H."/>
            <person name="Mago R."/>
            <person name="Raley C."/>
            <person name="Miller M.E."/>
            <person name="Silverstein K.A.T."/>
            <person name="Henningsen E."/>
            <person name="Hirsch C.D."/>
            <person name="Visser B."/>
            <person name="Pretorius Z.A."/>
            <person name="Steffenson B.J."/>
            <person name="Schwessinger B."/>
            <person name="Dodds P.N."/>
            <person name="Figueroa M."/>
        </authorList>
    </citation>
    <scope>NUCLEOTIDE SEQUENCE [LARGE SCALE GENOMIC DNA]</scope>
    <source>
        <strain evidence="2 3">Ug99</strain>
    </source>
</reference>
<proteinExistence type="predicted"/>
<protein>
    <recommendedName>
        <fullName evidence="4">Secreted protein</fullName>
    </recommendedName>
</protein>
<keyword evidence="1" id="KW-0732">Signal</keyword>
<feature type="signal peptide" evidence="1">
    <location>
        <begin position="1"/>
        <end position="21"/>
    </location>
</feature>
<evidence type="ECO:0000313" key="3">
    <source>
        <dbReference type="Proteomes" id="UP000325313"/>
    </source>
</evidence>
<dbReference type="EMBL" id="VDEP01000035">
    <property type="protein sequence ID" value="KAA1136659.1"/>
    <property type="molecule type" value="Genomic_DNA"/>
</dbReference>
<gene>
    <name evidence="2" type="ORF">PGTUg99_036755</name>
</gene>